<feature type="chain" id="PRO_5045029905" description="TspB protein" evidence="3">
    <location>
        <begin position="26"/>
        <end position="449"/>
    </location>
</feature>
<evidence type="ECO:0000313" key="5">
    <source>
        <dbReference type="EMBL" id="GGP28338.1"/>
    </source>
</evidence>
<keyword evidence="3" id="KW-0732">Signal</keyword>
<proteinExistence type="predicted"/>
<keyword evidence="2" id="KW-0472">Membrane</keyword>
<comment type="caution">
    <text evidence="5">The sequence shown here is derived from an EMBL/GenBank/DDBJ whole genome shotgun (WGS) entry which is preliminary data.</text>
</comment>
<feature type="compositionally biased region" description="Low complexity" evidence="1">
    <location>
        <begin position="202"/>
        <end position="218"/>
    </location>
</feature>
<reference evidence="5" key="3">
    <citation type="submission" date="2024-05" db="EMBL/GenBank/DDBJ databases">
        <authorList>
            <person name="Sun Q."/>
            <person name="Zhou Y."/>
        </authorList>
    </citation>
    <scope>NUCLEOTIDE SEQUENCE</scope>
    <source>
        <strain evidence="5">CGMCC 1.8860</strain>
    </source>
</reference>
<feature type="compositionally biased region" description="Polar residues" evidence="1">
    <location>
        <begin position="252"/>
        <end position="288"/>
    </location>
</feature>
<keyword evidence="6" id="KW-1185">Reference proteome</keyword>
<accession>A0ABQ2PSR0</accession>
<evidence type="ECO:0000256" key="2">
    <source>
        <dbReference type="SAM" id="Phobius"/>
    </source>
</evidence>
<keyword evidence="2" id="KW-0812">Transmembrane</keyword>
<evidence type="ECO:0008006" key="7">
    <source>
        <dbReference type="Google" id="ProtNLM"/>
    </source>
</evidence>
<sequence>MTGITAWIRALALGVILVSSACATAGWIGEDPYTNGSWSGLGKTWDDWGTMCSAVAIAQGINGPPGALSCGAITPSFDQNGDIQVAVQILYWGNWVSTTMFRCTPVGTCHDPIAQPCDSGKDLGMYYVDVPGTKSNPGNWSQATDLKKAQSAMNSKLPQCVNSCRATSSSCESGTGPTGVSWYGNGDGTPAKLYCHLVTTGTSCTSSDSSSVGTPSQTAVGSSMSQEPQSPKDCPTNTTFGQVQNHNVCVTNAPLPSQASQPASQTPGPSNTDNPANNQTGTNANSSLPRDADGCMSGCTSSTSNSTSSSVTGSTDGAGNIKLDIPNDYNKETTQQSILNALTDFKSPEGSDGMADKYKGLSDDFQKKATDQMNALAQSGSIDGYHFGWDPAAIFASGGQAPRLSITLPFGSVSYDFSDGVSRVRDIFGWILYILTAFSLFRVFTGGKD</sequence>
<feature type="transmembrane region" description="Helical" evidence="2">
    <location>
        <begin position="427"/>
        <end position="445"/>
    </location>
</feature>
<gene>
    <name evidence="4" type="ORF">GCM10010971_02480</name>
    <name evidence="5" type="ORF">GCM10010971_41570</name>
</gene>
<reference evidence="5" key="1">
    <citation type="journal article" date="2014" name="Int. J. Syst. Evol. Microbiol.">
        <title>Complete genome of a new Firmicutes species belonging to the dominant human colonic microbiota ('Ruminococcus bicirculans') reveals two chromosomes and a selective capacity to utilize plant glucans.</title>
        <authorList>
            <consortium name="NISC Comparative Sequencing Program"/>
            <person name="Wegmann U."/>
            <person name="Louis P."/>
            <person name="Goesmann A."/>
            <person name="Henrissat B."/>
            <person name="Duncan S.H."/>
            <person name="Flint H.J."/>
        </authorList>
    </citation>
    <scope>NUCLEOTIDE SEQUENCE</scope>
    <source>
        <strain evidence="5">CGMCC 1.8860</strain>
    </source>
</reference>
<dbReference type="Proteomes" id="UP000621859">
    <property type="component" value="Unassembled WGS sequence"/>
</dbReference>
<dbReference type="EMBL" id="BMLY01000015">
    <property type="protein sequence ID" value="GGP28338.1"/>
    <property type="molecule type" value="Genomic_DNA"/>
</dbReference>
<keyword evidence="2" id="KW-1133">Transmembrane helix</keyword>
<dbReference type="EMBL" id="BMLY01000001">
    <property type="protein sequence ID" value="GGP24429.1"/>
    <property type="molecule type" value="Genomic_DNA"/>
</dbReference>
<evidence type="ECO:0000256" key="1">
    <source>
        <dbReference type="SAM" id="MobiDB-lite"/>
    </source>
</evidence>
<name>A0ABQ2PSR0_9NEIS</name>
<reference evidence="6" key="2">
    <citation type="journal article" date="2019" name="Int. J. Syst. Evol. Microbiol.">
        <title>The Global Catalogue of Microorganisms (GCM) 10K type strain sequencing project: providing services to taxonomists for standard genome sequencing and annotation.</title>
        <authorList>
            <consortium name="The Broad Institute Genomics Platform"/>
            <consortium name="The Broad Institute Genome Sequencing Center for Infectious Disease"/>
            <person name="Wu L."/>
            <person name="Ma J."/>
        </authorList>
    </citation>
    <scope>NUCLEOTIDE SEQUENCE [LARGE SCALE GENOMIC DNA]</scope>
    <source>
        <strain evidence="6">CGMCC 1.8860</strain>
    </source>
</reference>
<feature type="compositionally biased region" description="Polar residues" evidence="1">
    <location>
        <begin position="219"/>
        <end position="238"/>
    </location>
</feature>
<feature type="region of interest" description="Disordered" evidence="1">
    <location>
        <begin position="252"/>
        <end position="327"/>
    </location>
</feature>
<feature type="signal peptide" evidence="3">
    <location>
        <begin position="1"/>
        <end position="25"/>
    </location>
</feature>
<feature type="compositionally biased region" description="Low complexity" evidence="1">
    <location>
        <begin position="297"/>
        <end position="315"/>
    </location>
</feature>
<organism evidence="5 6">
    <name type="scientific">Silvimonas amylolytica</name>
    <dbReference type="NCBI Taxonomy" id="449663"/>
    <lineage>
        <taxon>Bacteria</taxon>
        <taxon>Pseudomonadati</taxon>
        <taxon>Pseudomonadota</taxon>
        <taxon>Betaproteobacteria</taxon>
        <taxon>Neisseriales</taxon>
        <taxon>Chitinibacteraceae</taxon>
        <taxon>Silvimonas</taxon>
    </lineage>
</organism>
<evidence type="ECO:0000313" key="6">
    <source>
        <dbReference type="Proteomes" id="UP000621859"/>
    </source>
</evidence>
<evidence type="ECO:0000256" key="3">
    <source>
        <dbReference type="SAM" id="SignalP"/>
    </source>
</evidence>
<evidence type="ECO:0000313" key="4">
    <source>
        <dbReference type="EMBL" id="GGP24429.1"/>
    </source>
</evidence>
<feature type="region of interest" description="Disordered" evidence="1">
    <location>
        <begin position="202"/>
        <end position="238"/>
    </location>
</feature>
<protein>
    <recommendedName>
        <fullName evidence="7">TspB protein</fullName>
    </recommendedName>
</protein>